<dbReference type="AlphaFoldDB" id="A0A8H6GXS0"/>
<sequence>MLSTTGMPTSSQWYDRHRSCKDGCSHEGKLELITWTSTAGEDRMGWGNCLASESDELEEKFEKEFNSNEEKIIVSVR</sequence>
<evidence type="ECO:0000313" key="2">
    <source>
        <dbReference type="Proteomes" id="UP000593570"/>
    </source>
</evidence>
<reference evidence="1 2" key="1">
    <citation type="journal article" date="2020" name="bioRxiv">
        <title>A chromosome-scale genome assembly for the Fusarium oxysporum strain Fo5176 to establish a model Arabidopsis-fungal pathosystem.</title>
        <authorList>
            <person name="Fokkens L."/>
            <person name="Guo L."/>
            <person name="Dora S."/>
            <person name="Wang B."/>
            <person name="Ye K."/>
            <person name="Sanchez-Rodriguez C."/>
            <person name="Croll D."/>
        </authorList>
    </citation>
    <scope>NUCLEOTIDE SEQUENCE [LARGE SCALE GENOMIC DNA]</scope>
    <source>
        <strain evidence="1 2">Fo5176</strain>
    </source>
</reference>
<proteinExistence type="predicted"/>
<name>A0A8H6GXS0_FUSOX</name>
<comment type="caution">
    <text evidence="1">The sequence shown here is derived from an EMBL/GenBank/DDBJ whole genome shotgun (WGS) entry which is preliminary data.</text>
</comment>
<accession>A0A8H6GXS0</accession>
<gene>
    <name evidence="1" type="ORF">HZS61_011401</name>
</gene>
<organism evidence="1 2">
    <name type="scientific">Fusarium oxysporum f. sp. conglutinans</name>
    <dbReference type="NCBI Taxonomy" id="100902"/>
    <lineage>
        <taxon>Eukaryota</taxon>
        <taxon>Fungi</taxon>
        <taxon>Dikarya</taxon>
        <taxon>Ascomycota</taxon>
        <taxon>Pezizomycotina</taxon>
        <taxon>Sordariomycetes</taxon>
        <taxon>Hypocreomycetidae</taxon>
        <taxon>Hypocreales</taxon>
        <taxon>Nectriaceae</taxon>
        <taxon>Fusarium</taxon>
        <taxon>Fusarium oxysporum species complex</taxon>
    </lineage>
</organism>
<dbReference type="EMBL" id="JACDXP010000004">
    <property type="protein sequence ID" value="KAF6525606.1"/>
    <property type="molecule type" value="Genomic_DNA"/>
</dbReference>
<protein>
    <submittedName>
        <fullName evidence="1">Uncharacterized protein</fullName>
    </submittedName>
</protein>
<dbReference type="Proteomes" id="UP000593570">
    <property type="component" value="Unassembled WGS sequence"/>
</dbReference>
<evidence type="ECO:0000313" key="1">
    <source>
        <dbReference type="EMBL" id="KAF6525606.1"/>
    </source>
</evidence>